<gene>
    <name evidence="2" type="ORF">OLC1_LOCUS21546</name>
</gene>
<protein>
    <submittedName>
        <fullName evidence="2">OLC1v1015753C1</fullName>
    </submittedName>
</protein>
<feature type="compositionally biased region" description="Low complexity" evidence="1">
    <location>
        <begin position="171"/>
        <end position="185"/>
    </location>
</feature>
<feature type="region of interest" description="Disordered" evidence="1">
    <location>
        <begin position="111"/>
        <end position="199"/>
    </location>
</feature>
<dbReference type="Proteomes" id="UP001161247">
    <property type="component" value="Chromosome 8"/>
</dbReference>
<evidence type="ECO:0000256" key="1">
    <source>
        <dbReference type="SAM" id="MobiDB-lite"/>
    </source>
</evidence>
<feature type="compositionally biased region" description="Acidic residues" evidence="1">
    <location>
        <begin position="186"/>
        <end position="196"/>
    </location>
</feature>
<organism evidence="2 3">
    <name type="scientific">Oldenlandia corymbosa var. corymbosa</name>
    <dbReference type="NCBI Taxonomy" id="529605"/>
    <lineage>
        <taxon>Eukaryota</taxon>
        <taxon>Viridiplantae</taxon>
        <taxon>Streptophyta</taxon>
        <taxon>Embryophyta</taxon>
        <taxon>Tracheophyta</taxon>
        <taxon>Spermatophyta</taxon>
        <taxon>Magnoliopsida</taxon>
        <taxon>eudicotyledons</taxon>
        <taxon>Gunneridae</taxon>
        <taxon>Pentapetalae</taxon>
        <taxon>asterids</taxon>
        <taxon>lamiids</taxon>
        <taxon>Gentianales</taxon>
        <taxon>Rubiaceae</taxon>
        <taxon>Rubioideae</taxon>
        <taxon>Spermacoceae</taxon>
        <taxon>Hedyotis-Oldenlandia complex</taxon>
        <taxon>Oldenlandia</taxon>
    </lineage>
</organism>
<name>A0AAV1E6X3_OLDCO</name>
<dbReference type="EMBL" id="OX459125">
    <property type="protein sequence ID" value="CAI9114928.1"/>
    <property type="molecule type" value="Genomic_DNA"/>
</dbReference>
<reference evidence="2" key="1">
    <citation type="submission" date="2023-03" db="EMBL/GenBank/DDBJ databases">
        <authorList>
            <person name="Julca I."/>
        </authorList>
    </citation>
    <scope>NUCLEOTIDE SEQUENCE</scope>
</reference>
<evidence type="ECO:0000313" key="3">
    <source>
        <dbReference type="Proteomes" id="UP001161247"/>
    </source>
</evidence>
<evidence type="ECO:0000313" key="2">
    <source>
        <dbReference type="EMBL" id="CAI9114928.1"/>
    </source>
</evidence>
<dbReference type="AlphaFoldDB" id="A0AAV1E6X3"/>
<sequence>MSVYGPYILNLFHRSKYVIENGVVNTFENKPDDTLIIDSRLSYNELLGLICVAFGWNLEIVRKLYISLIFVTHGIRHTMKIKNDSHVGIIYLLEPMTSVDLYLDTEDITNQENENNHYGGSFFTQDDHVDEGEQNGPRQEQASISRVHEEDGGSLFPQDDHMDENDSNYVAPSESSEARDPSSSSEVEESDDEELVNEERELNPFFRCHVYKEMGEWNTSSVYKDDLGIKMWDETPKGWVLKFVSSPRQFDVGH</sequence>
<proteinExistence type="predicted"/>
<keyword evidence="3" id="KW-1185">Reference proteome</keyword>
<feature type="compositionally biased region" description="Polar residues" evidence="1">
    <location>
        <begin position="111"/>
        <end position="124"/>
    </location>
</feature>
<accession>A0AAV1E6X3</accession>